<evidence type="ECO:0000256" key="11">
    <source>
        <dbReference type="ARBA" id="ARBA00022989"/>
    </source>
</evidence>
<dbReference type="PANTHER" id="PTHR43065">
    <property type="entry name" value="SENSOR HISTIDINE KINASE"/>
    <property type="match status" value="1"/>
</dbReference>
<dbReference type="STRING" id="1121442.SAMN02745702_02521"/>
<keyword evidence="7 15" id="KW-0812">Transmembrane</keyword>
<evidence type="ECO:0000256" key="6">
    <source>
        <dbReference type="ARBA" id="ARBA00022679"/>
    </source>
</evidence>
<gene>
    <name evidence="17" type="ORF">SAMN02745702_02521</name>
</gene>
<keyword evidence="6" id="KW-0808">Transferase</keyword>
<evidence type="ECO:0000256" key="4">
    <source>
        <dbReference type="ARBA" id="ARBA00022475"/>
    </source>
</evidence>
<keyword evidence="14" id="KW-0175">Coiled coil</keyword>
<evidence type="ECO:0000313" key="17">
    <source>
        <dbReference type="EMBL" id="SKA79219.1"/>
    </source>
</evidence>
<dbReference type="SMART" id="SM00388">
    <property type="entry name" value="HisKA"/>
    <property type="match status" value="1"/>
</dbReference>
<reference evidence="17 18" key="1">
    <citation type="submission" date="2017-02" db="EMBL/GenBank/DDBJ databases">
        <authorList>
            <person name="Peterson S.W."/>
        </authorList>
    </citation>
    <scope>NUCLEOTIDE SEQUENCE [LARGE SCALE GENOMIC DNA]</scope>
    <source>
        <strain evidence="17 18">DSM 18034</strain>
    </source>
</reference>
<dbReference type="OrthoDB" id="9777714at2"/>
<name>A0A1T4WPP0_9BACT</name>
<comment type="catalytic activity">
    <reaction evidence="1">
        <text>ATP + protein L-histidine = ADP + protein N-phospho-L-histidine.</text>
        <dbReference type="EC" id="2.7.13.3"/>
    </reaction>
</comment>
<dbReference type="InterPro" id="IPR004358">
    <property type="entry name" value="Sig_transdc_His_kin-like_C"/>
</dbReference>
<dbReference type="GO" id="GO:0005886">
    <property type="term" value="C:plasma membrane"/>
    <property type="evidence" value="ECO:0007669"/>
    <property type="project" value="UniProtKB-SubCell"/>
</dbReference>
<dbReference type="Proteomes" id="UP000189733">
    <property type="component" value="Unassembled WGS sequence"/>
</dbReference>
<protein>
    <recommendedName>
        <fullName evidence="3">histidine kinase</fullName>
        <ecNumber evidence="3">2.7.13.3</ecNumber>
    </recommendedName>
</protein>
<dbReference type="PROSITE" id="PS50109">
    <property type="entry name" value="HIS_KIN"/>
    <property type="match status" value="1"/>
</dbReference>
<dbReference type="EC" id="2.7.13.3" evidence="3"/>
<dbReference type="GO" id="GO:0000155">
    <property type="term" value="F:phosphorelay sensor kinase activity"/>
    <property type="evidence" value="ECO:0007669"/>
    <property type="project" value="InterPro"/>
</dbReference>
<evidence type="ECO:0000256" key="2">
    <source>
        <dbReference type="ARBA" id="ARBA00004651"/>
    </source>
</evidence>
<keyword evidence="5" id="KW-0597">Phosphoprotein</keyword>
<dbReference type="InterPro" id="IPR003661">
    <property type="entry name" value="HisK_dim/P_dom"/>
</dbReference>
<keyword evidence="10" id="KW-0067">ATP-binding</keyword>
<dbReference type="Gene3D" id="3.30.565.10">
    <property type="entry name" value="Histidine kinase-like ATPase, C-terminal domain"/>
    <property type="match status" value="1"/>
</dbReference>
<evidence type="ECO:0000313" key="18">
    <source>
        <dbReference type="Proteomes" id="UP000189733"/>
    </source>
</evidence>
<feature type="transmembrane region" description="Helical" evidence="15">
    <location>
        <begin position="12"/>
        <end position="33"/>
    </location>
</feature>
<dbReference type="GO" id="GO:0005524">
    <property type="term" value="F:ATP binding"/>
    <property type="evidence" value="ECO:0007669"/>
    <property type="project" value="UniProtKB-KW"/>
</dbReference>
<accession>A0A1T4WPP0</accession>
<evidence type="ECO:0000256" key="15">
    <source>
        <dbReference type="SAM" id="Phobius"/>
    </source>
</evidence>
<dbReference type="AlphaFoldDB" id="A0A1T4WPP0"/>
<evidence type="ECO:0000256" key="9">
    <source>
        <dbReference type="ARBA" id="ARBA00022777"/>
    </source>
</evidence>
<dbReference type="RefSeq" id="WP_078685797.1">
    <property type="nucleotide sequence ID" value="NZ_FUYA01000009.1"/>
</dbReference>
<dbReference type="CDD" id="cd00082">
    <property type="entry name" value="HisKA"/>
    <property type="match status" value="1"/>
</dbReference>
<comment type="subcellular location">
    <subcellularLocation>
        <location evidence="2">Cell membrane</location>
        <topology evidence="2">Multi-pass membrane protein</topology>
    </subcellularLocation>
</comment>
<evidence type="ECO:0000256" key="10">
    <source>
        <dbReference type="ARBA" id="ARBA00022840"/>
    </source>
</evidence>
<dbReference type="InterPro" id="IPR005467">
    <property type="entry name" value="His_kinase_dom"/>
</dbReference>
<evidence type="ECO:0000259" key="16">
    <source>
        <dbReference type="PROSITE" id="PS50109"/>
    </source>
</evidence>
<dbReference type="SMART" id="SM00387">
    <property type="entry name" value="HATPase_c"/>
    <property type="match status" value="1"/>
</dbReference>
<evidence type="ECO:0000256" key="13">
    <source>
        <dbReference type="ARBA" id="ARBA00023136"/>
    </source>
</evidence>
<evidence type="ECO:0000256" key="14">
    <source>
        <dbReference type="SAM" id="Coils"/>
    </source>
</evidence>
<dbReference type="Pfam" id="PF02743">
    <property type="entry name" value="dCache_1"/>
    <property type="match status" value="1"/>
</dbReference>
<keyword evidence="4" id="KW-1003">Cell membrane</keyword>
<dbReference type="InterPro" id="IPR003594">
    <property type="entry name" value="HATPase_dom"/>
</dbReference>
<keyword evidence="9 17" id="KW-0418">Kinase</keyword>
<evidence type="ECO:0000256" key="7">
    <source>
        <dbReference type="ARBA" id="ARBA00022692"/>
    </source>
</evidence>
<feature type="coiled-coil region" evidence="14">
    <location>
        <begin position="299"/>
        <end position="357"/>
    </location>
</feature>
<dbReference type="PRINTS" id="PR00344">
    <property type="entry name" value="BCTRLSENSOR"/>
</dbReference>
<keyword evidence="8" id="KW-0547">Nucleotide-binding</keyword>
<dbReference type="Gene3D" id="1.10.287.130">
    <property type="match status" value="1"/>
</dbReference>
<dbReference type="EMBL" id="FUYA01000009">
    <property type="protein sequence ID" value="SKA79219.1"/>
    <property type="molecule type" value="Genomic_DNA"/>
</dbReference>
<evidence type="ECO:0000256" key="5">
    <source>
        <dbReference type="ARBA" id="ARBA00022553"/>
    </source>
</evidence>
<dbReference type="Gene3D" id="3.30.450.20">
    <property type="entry name" value="PAS domain"/>
    <property type="match status" value="1"/>
</dbReference>
<dbReference type="InterPro" id="IPR033479">
    <property type="entry name" value="dCache_1"/>
</dbReference>
<keyword evidence="11 15" id="KW-1133">Transmembrane helix</keyword>
<dbReference type="SUPFAM" id="SSF47384">
    <property type="entry name" value="Homodimeric domain of signal transducing histidine kinase"/>
    <property type="match status" value="1"/>
</dbReference>
<feature type="domain" description="Histidine kinase" evidence="16">
    <location>
        <begin position="328"/>
        <end position="554"/>
    </location>
</feature>
<evidence type="ECO:0000256" key="3">
    <source>
        <dbReference type="ARBA" id="ARBA00012438"/>
    </source>
</evidence>
<proteinExistence type="predicted"/>
<sequence length="555" mass="60712">MKPDMYKDVRKMLLVVMILVPAIPFLASLAIGYSSYRASMERSAFHVAERIAEDHAILISSFLDERRIDLESILSTVPVTSLLEQDQLDRVFQSLQRTSKTFIDIGLIDENGVQKSYAGPFDLVGKQYSHQPWFSKTLQSGSYVSDVYLGYRHRPHFTVAVAAGEGKGRWVLRATVDQGLFGDLVQGVSIGETGEAFIVNDAAVLQTTKRSGGTILSVEESSQCLLDQEGVSTGLHGEYICAVAPIKGTLWLLVVRQKTSEAFAEFDWAARTIALVSLAGGIFIVSLAILVSSRVVAILRSKEAERREMENHLLRAARLAELGEMSAGFAHEINNPLQVMKSEIALMEMNAAALKEDQPLEEADKKELQSSLEQVNFQIDRCAAITRSILKFGRYPGPENTAVDLHVYLPEATLMMQRKAKVSGVDFSLIIPAEIPRVMADPGQLQQVLVNVLNNALQAIEERHGFEGGVLRVSVSRTPPDLVQIEVEDNGSGMSRDVLAKIFNPFFTTKAPGKGTGLGLSVCHAIMDGMGGGITAQSREGKGAVFTMTLPEYSH</sequence>
<evidence type="ECO:0000256" key="12">
    <source>
        <dbReference type="ARBA" id="ARBA00023012"/>
    </source>
</evidence>
<dbReference type="PANTHER" id="PTHR43065:SF10">
    <property type="entry name" value="PEROXIDE STRESS-ACTIVATED HISTIDINE KINASE MAK3"/>
    <property type="match status" value="1"/>
</dbReference>
<dbReference type="Pfam" id="PF02518">
    <property type="entry name" value="HATPase_c"/>
    <property type="match status" value="1"/>
</dbReference>
<keyword evidence="12" id="KW-0902">Two-component regulatory system</keyword>
<keyword evidence="13 15" id="KW-0472">Membrane</keyword>
<evidence type="ECO:0000256" key="8">
    <source>
        <dbReference type="ARBA" id="ARBA00022741"/>
    </source>
</evidence>
<dbReference type="InterPro" id="IPR036890">
    <property type="entry name" value="HATPase_C_sf"/>
</dbReference>
<keyword evidence="18" id="KW-1185">Reference proteome</keyword>
<evidence type="ECO:0000256" key="1">
    <source>
        <dbReference type="ARBA" id="ARBA00000085"/>
    </source>
</evidence>
<dbReference type="InterPro" id="IPR036097">
    <property type="entry name" value="HisK_dim/P_sf"/>
</dbReference>
<dbReference type="SUPFAM" id="SSF55874">
    <property type="entry name" value="ATPase domain of HSP90 chaperone/DNA topoisomerase II/histidine kinase"/>
    <property type="match status" value="1"/>
</dbReference>
<organism evidence="17 18">
    <name type="scientific">Desulfobaculum bizertense DSM 18034</name>
    <dbReference type="NCBI Taxonomy" id="1121442"/>
    <lineage>
        <taxon>Bacteria</taxon>
        <taxon>Pseudomonadati</taxon>
        <taxon>Thermodesulfobacteriota</taxon>
        <taxon>Desulfovibrionia</taxon>
        <taxon>Desulfovibrionales</taxon>
        <taxon>Desulfovibrionaceae</taxon>
        <taxon>Desulfobaculum</taxon>
    </lineage>
</organism>